<name>A0A6P8PI83_GEOSA</name>
<proteinExistence type="predicted"/>
<dbReference type="GO" id="GO:0005886">
    <property type="term" value="C:plasma membrane"/>
    <property type="evidence" value="ECO:0007669"/>
    <property type="project" value="UniProtKB-SubCell"/>
</dbReference>
<sequence length="859" mass="95863">MLERQRYRDSKWQVVVCFIITVECSAAFEPIRYLIPEEMERGSLVGNIAKDLGMNVADLMGRGARLIHNGKTQYFALDLKTGNVNINDKIDREDICGQVTECFITTELLFEDTMKMVLFEVQIQDINDNSPSFPSKEIILEISETAALGTRFPLKDAHDPDVGTNSLQSYQLGKNKHFSLDTKTGVNGVTSIELTLDKVLDREEQDVHHLILTATDGGDPVRSGTAQITIHVLDANDNAPLFTQSVYKVTVRENVPEDTAVVVINATDMDKGIHSEVTYLFWKISDKANRIFRLNSKSGEISVVGSLDFEESQFYEMEVQAKDGGGLSSRSKVLLQVTDVNDNPPEITVTSLSSSVSEDSPVGTIALFNVNDRDSGANGEVSCSIPKNLLFQLKKPFSNYYSLITSRELDREETSEYSITLKVTDKGAISLSATRSIQLLISDVNDNPPVFVQTSYNLYVAENNPPGLSLYSVLARDPDHDQNAKIIYTIEEDHIHELPVSQYISINSDDGVLYALRSFDYEQFRGFQIQVKAKDGGSPSLSSNTTVNIFILDQNDNKPLVLYPSFPMDDSTGIELAPRSSQPGYLVTKVVAVDADSGQNAWLSYELLRATESGLFTVGLHNGEIRTTRFFLDKDILKQTLIVSVKDNGQPPLSATATLTVVVTDNISETLSDLKSLTVPTEVESNLTLYLVIAIASISCLFFTFIIILLALKLRRWRNSKMIQSSSVNFAAVPSSHYVDVDGVRGFLQNYSRDLYMTTDSRKSQFEFHLGSSSYILDDKQTYEKKDFTADGSAINQFGDGQIVQYVDYRNVADNYLNRVIALLNMSRNMQLLVRSNGDGLAFFFYFHWYVECKMTKNA</sequence>
<keyword evidence="8" id="KW-0130">Cell adhesion</keyword>
<evidence type="ECO:0000256" key="11">
    <source>
        <dbReference type="ARBA" id="ARBA00023180"/>
    </source>
</evidence>
<dbReference type="FunFam" id="2.60.40.60:FF:000001">
    <property type="entry name" value="Protocadherin alpha 2"/>
    <property type="match status" value="1"/>
</dbReference>
<feature type="domain" description="Cadherin" evidence="14">
    <location>
        <begin position="348"/>
        <end position="451"/>
    </location>
</feature>
<dbReference type="SUPFAM" id="SSF49313">
    <property type="entry name" value="Cadherin-like"/>
    <property type="match status" value="6"/>
</dbReference>
<evidence type="ECO:0000256" key="6">
    <source>
        <dbReference type="ARBA" id="ARBA00022737"/>
    </source>
</evidence>
<keyword evidence="4 13" id="KW-0812">Transmembrane</keyword>
<dbReference type="InParanoid" id="A0A6P8PI83"/>
<dbReference type="PROSITE" id="PS00232">
    <property type="entry name" value="CADHERIN_1"/>
    <property type="match status" value="3"/>
</dbReference>
<evidence type="ECO:0000313" key="16">
    <source>
        <dbReference type="RefSeq" id="XP_033783549.1"/>
    </source>
</evidence>
<dbReference type="KEGG" id="gsh:117351815"/>
<feature type="domain" description="Cadherin" evidence="14">
    <location>
        <begin position="452"/>
        <end position="566"/>
    </location>
</feature>
<keyword evidence="11" id="KW-0325">Glycoprotein</keyword>
<evidence type="ECO:0000313" key="15">
    <source>
        <dbReference type="Proteomes" id="UP000515159"/>
    </source>
</evidence>
<feature type="transmembrane region" description="Helical" evidence="13">
    <location>
        <begin position="687"/>
        <end position="712"/>
    </location>
</feature>
<dbReference type="FunCoup" id="A0A6P8PI83">
    <property type="interactions" value="18"/>
</dbReference>
<evidence type="ECO:0000256" key="13">
    <source>
        <dbReference type="SAM" id="Phobius"/>
    </source>
</evidence>
<protein>
    <submittedName>
        <fullName evidence="16">Protocadherin gamma-A4-like</fullName>
    </submittedName>
</protein>
<dbReference type="InterPro" id="IPR032455">
    <property type="entry name" value="Cadherin_C"/>
</dbReference>
<feature type="domain" description="Cadherin" evidence="14">
    <location>
        <begin position="74"/>
        <end position="133"/>
    </location>
</feature>
<comment type="subcellular location">
    <subcellularLocation>
        <location evidence="2">Cell membrane</location>
        <topology evidence="2">Single-pass type I membrane protein</topology>
    </subcellularLocation>
</comment>
<dbReference type="Pfam" id="PF16492">
    <property type="entry name" value="Cadherin_C_2"/>
    <property type="match status" value="1"/>
</dbReference>
<dbReference type="PROSITE" id="PS50268">
    <property type="entry name" value="CADHERIN_2"/>
    <property type="match status" value="6"/>
</dbReference>
<reference evidence="16" key="1">
    <citation type="submission" date="2025-08" db="UniProtKB">
        <authorList>
            <consortium name="RefSeq"/>
        </authorList>
    </citation>
    <scope>IDENTIFICATION</scope>
</reference>
<dbReference type="FunFam" id="2.60.40.60:FF:000129">
    <property type="entry name" value="protocadherin alpha-C2 isoform X1"/>
    <property type="match status" value="1"/>
</dbReference>
<dbReference type="CDD" id="cd11304">
    <property type="entry name" value="Cadherin_repeat"/>
    <property type="match status" value="5"/>
</dbReference>
<evidence type="ECO:0000256" key="9">
    <source>
        <dbReference type="ARBA" id="ARBA00022989"/>
    </source>
</evidence>
<keyword evidence="9 13" id="KW-1133">Transmembrane helix</keyword>
<evidence type="ECO:0000256" key="7">
    <source>
        <dbReference type="ARBA" id="ARBA00022837"/>
    </source>
</evidence>
<dbReference type="InterPro" id="IPR050174">
    <property type="entry name" value="Protocadherin/Cadherin-CA"/>
</dbReference>
<keyword evidence="5" id="KW-0732">Signal</keyword>
<dbReference type="OrthoDB" id="6252479at2759"/>
<dbReference type="InterPro" id="IPR002126">
    <property type="entry name" value="Cadherin-like_dom"/>
</dbReference>
<keyword evidence="7 12" id="KW-0106">Calcium</keyword>
<dbReference type="Gene3D" id="2.60.40.60">
    <property type="entry name" value="Cadherins"/>
    <property type="match status" value="6"/>
</dbReference>
<evidence type="ECO:0000256" key="12">
    <source>
        <dbReference type="PROSITE-ProRule" id="PRU00043"/>
    </source>
</evidence>
<dbReference type="Proteomes" id="UP000515159">
    <property type="component" value="Chromosome 18"/>
</dbReference>
<dbReference type="InterPro" id="IPR015919">
    <property type="entry name" value="Cadherin-like_sf"/>
</dbReference>
<dbReference type="SMART" id="SM00112">
    <property type="entry name" value="CA"/>
    <property type="match status" value="6"/>
</dbReference>
<dbReference type="Pfam" id="PF00028">
    <property type="entry name" value="Cadherin"/>
    <property type="match status" value="5"/>
</dbReference>
<evidence type="ECO:0000256" key="4">
    <source>
        <dbReference type="ARBA" id="ARBA00022692"/>
    </source>
</evidence>
<dbReference type="InterPro" id="IPR013164">
    <property type="entry name" value="Cadherin_N"/>
</dbReference>
<gene>
    <name evidence="16" type="primary">LOC117351815</name>
</gene>
<dbReference type="GeneID" id="117351815"/>
<feature type="domain" description="Cadherin" evidence="14">
    <location>
        <begin position="134"/>
        <end position="242"/>
    </location>
</feature>
<dbReference type="FunFam" id="2.60.40.60:FF:000004">
    <property type="entry name" value="Protocadherin 1 gamma 2"/>
    <property type="match status" value="1"/>
</dbReference>
<evidence type="ECO:0000256" key="3">
    <source>
        <dbReference type="ARBA" id="ARBA00022475"/>
    </source>
</evidence>
<evidence type="ECO:0000256" key="5">
    <source>
        <dbReference type="ARBA" id="ARBA00022729"/>
    </source>
</evidence>
<dbReference type="GO" id="GO:0005509">
    <property type="term" value="F:calcium ion binding"/>
    <property type="evidence" value="ECO:0007669"/>
    <property type="project" value="UniProtKB-UniRule"/>
</dbReference>
<evidence type="ECO:0000256" key="1">
    <source>
        <dbReference type="ARBA" id="ARBA00003436"/>
    </source>
</evidence>
<dbReference type="Pfam" id="PF08266">
    <property type="entry name" value="Cadherin_2"/>
    <property type="match status" value="1"/>
</dbReference>
<feature type="domain" description="Cadherin" evidence="14">
    <location>
        <begin position="578"/>
        <end position="682"/>
    </location>
</feature>
<keyword evidence="10 13" id="KW-0472">Membrane</keyword>
<dbReference type="GO" id="GO:0007156">
    <property type="term" value="P:homophilic cell adhesion via plasma membrane adhesion molecules"/>
    <property type="evidence" value="ECO:0007669"/>
    <property type="project" value="InterPro"/>
</dbReference>
<dbReference type="FunFam" id="2.60.40.60:FF:000006">
    <property type="entry name" value="Protocadherin alpha 2"/>
    <property type="match status" value="1"/>
</dbReference>
<keyword evidence="15" id="KW-1185">Reference proteome</keyword>
<dbReference type="PRINTS" id="PR00205">
    <property type="entry name" value="CADHERIN"/>
</dbReference>
<evidence type="ECO:0000259" key="14">
    <source>
        <dbReference type="PROSITE" id="PS50268"/>
    </source>
</evidence>
<keyword evidence="3" id="KW-1003">Cell membrane</keyword>
<dbReference type="RefSeq" id="XP_033783549.1">
    <property type="nucleotide sequence ID" value="XM_033927658.1"/>
</dbReference>
<evidence type="ECO:0000256" key="2">
    <source>
        <dbReference type="ARBA" id="ARBA00004251"/>
    </source>
</evidence>
<dbReference type="PANTHER" id="PTHR24028:SF234">
    <property type="entry name" value="PROTOCADHERIN GAMMA-A3"/>
    <property type="match status" value="1"/>
</dbReference>
<dbReference type="InterPro" id="IPR020894">
    <property type="entry name" value="Cadherin_CS"/>
</dbReference>
<dbReference type="PANTHER" id="PTHR24028">
    <property type="entry name" value="CADHERIN-87A"/>
    <property type="match status" value="1"/>
</dbReference>
<feature type="domain" description="Cadherin" evidence="14">
    <location>
        <begin position="243"/>
        <end position="347"/>
    </location>
</feature>
<dbReference type="AlphaFoldDB" id="A0A6P8PI83"/>
<dbReference type="FunFam" id="2.60.40.60:FF:000002">
    <property type="entry name" value="Protocadherin alpha 2"/>
    <property type="match status" value="1"/>
</dbReference>
<organism evidence="15 16">
    <name type="scientific">Geotrypetes seraphini</name>
    <name type="common">Gaboon caecilian</name>
    <name type="synonym">Caecilia seraphini</name>
    <dbReference type="NCBI Taxonomy" id="260995"/>
    <lineage>
        <taxon>Eukaryota</taxon>
        <taxon>Metazoa</taxon>
        <taxon>Chordata</taxon>
        <taxon>Craniata</taxon>
        <taxon>Vertebrata</taxon>
        <taxon>Euteleostomi</taxon>
        <taxon>Amphibia</taxon>
        <taxon>Gymnophiona</taxon>
        <taxon>Geotrypetes</taxon>
    </lineage>
</organism>
<keyword evidence="6" id="KW-0677">Repeat</keyword>
<comment type="function">
    <text evidence="1">Potential calcium-dependent cell-adhesion protein. May be involved in the establishment and maintenance of specific neuronal connections in the brain.</text>
</comment>
<evidence type="ECO:0000256" key="8">
    <source>
        <dbReference type="ARBA" id="ARBA00022889"/>
    </source>
</evidence>
<dbReference type="FunFam" id="2.60.40.60:FF:000018">
    <property type="entry name" value="Protocadherin gamma c3"/>
    <property type="match status" value="1"/>
</dbReference>
<evidence type="ECO:0000256" key="10">
    <source>
        <dbReference type="ARBA" id="ARBA00023136"/>
    </source>
</evidence>
<accession>A0A6P8PI83</accession>